<accession>A0AAD4I3H8</accession>
<dbReference type="InterPro" id="IPR036291">
    <property type="entry name" value="NAD(P)-bd_dom_sf"/>
</dbReference>
<evidence type="ECO:0000313" key="4">
    <source>
        <dbReference type="EMBL" id="KAG7291123.1"/>
    </source>
</evidence>
<evidence type="ECO:0000256" key="2">
    <source>
        <dbReference type="ARBA" id="ARBA00022857"/>
    </source>
</evidence>
<dbReference type="EMBL" id="JAHCVI010000001">
    <property type="protein sequence ID" value="KAG7291123.1"/>
    <property type="molecule type" value="Genomic_DNA"/>
</dbReference>
<keyword evidence="2" id="KW-0521">NADP</keyword>
<dbReference type="PANTHER" id="PTHR24320">
    <property type="entry name" value="RETINOL DEHYDROGENASE"/>
    <property type="match status" value="1"/>
</dbReference>
<dbReference type="PRINTS" id="PR00081">
    <property type="entry name" value="GDHRDH"/>
</dbReference>
<evidence type="ECO:0000256" key="3">
    <source>
        <dbReference type="ARBA" id="ARBA00023002"/>
    </source>
</evidence>
<evidence type="ECO:0000256" key="1">
    <source>
        <dbReference type="ARBA" id="ARBA00006484"/>
    </source>
</evidence>
<dbReference type="Pfam" id="PF00106">
    <property type="entry name" value="adh_short"/>
    <property type="match status" value="1"/>
</dbReference>
<name>A0AAD4I3H8_9PEZI</name>
<dbReference type="SUPFAM" id="SSF51735">
    <property type="entry name" value="NAD(P)-binding Rossmann-fold domains"/>
    <property type="match status" value="1"/>
</dbReference>
<dbReference type="Proteomes" id="UP001197093">
    <property type="component" value="Unassembled WGS sequence"/>
</dbReference>
<evidence type="ECO:0000313" key="5">
    <source>
        <dbReference type="Proteomes" id="UP001197093"/>
    </source>
</evidence>
<comment type="similarity">
    <text evidence="1">Belongs to the short-chain dehydrogenases/reductases (SDR) family.</text>
</comment>
<protein>
    <submittedName>
        <fullName evidence="4">Short chain dehydrogenase sor7</fullName>
    </submittedName>
</protein>
<dbReference type="Gene3D" id="3.40.50.720">
    <property type="entry name" value="NAD(P)-binding Rossmann-like Domain"/>
    <property type="match status" value="1"/>
</dbReference>
<dbReference type="PANTHER" id="PTHR24320:SF252">
    <property type="entry name" value="DEHYDROGENASE_REDUCTASE FAMILY PROTEIN, PUTATIVE (AFU_ORTHOLOGUE AFUA_3G08550)-RELATED"/>
    <property type="match status" value="1"/>
</dbReference>
<proteinExistence type="inferred from homology"/>
<keyword evidence="3" id="KW-0560">Oxidoreductase</keyword>
<dbReference type="InterPro" id="IPR002347">
    <property type="entry name" value="SDR_fam"/>
</dbReference>
<dbReference type="AlphaFoldDB" id="A0AAD4I3H8"/>
<organism evidence="4 5">
    <name type="scientific">Staphylotrichum longicolle</name>
    <dbReference type="NCBI Taxonomy" id="669026"/>
    <lineage>
        <taxon>Eukaryota</taxon>
        <taxon>Fungi</taxon>
        <taxon>Dikarya</taxon>
        <taxon>Ascomycota</taxon>
        <taxon>Pezizomycotina</taxon>
        <taxon>Sordariomycetes</taxon>
        <taxon>Sordariomycetidae</taxon>
        <taxon>Sordariales</taxon>
        <taxon>Chaetomiaceae</taxon>
        <taxon>Staphylotrichum</taxon>
    </lineage>
</organism>
<comment type="caution">
    <text evidence="4">The sequence shown here is derived from an EMBL/GenBank/DDBJ whole genome shotgun (WGS) entry which is preliminary data.</text>
</comment>
<keyword evidence="5" id="KW-1185">Reference proteome</keyword>
<reference evidence="4" key="1">
    <citation type="submission" date="2023-02" db="EMBL/GenBank/DDBJ databases">
        <authorList>
            <person name="Palmer J.M."/>
        </authorList>
    </citation>
    <scope>NUCLEOTIDE SEQUENCE</scope>
    <source>
        <strain evidence="4">FW57</strain>
    </source>
</reference>
<gene>
    <name evidence="4" type="primary">SOR7</name>
    <name evidence="4" type="ORF">NEMBOFW57_001133</name>
</gene>
<dbReference type="GO" id="GO:0016491">
    <property type="term" value="F:oxidoreductase activity"/>
    <property type="evidence" value="ECO:0007669"/>
    <property type="project" value="UniProtKB-KW"/>
</dbReference>
<sequence length="327" mass="35293">MGQPPIPPTPEGTSVAGKTIIITGGNAGLGLEAARQFLVLGCSHMILACRSPTKGEEAAASLHADPAIQAANPTAKIDVHELDLDDYQSGLRFARKITSTLSELDILLNNGGTALMRYETSRSGHERTLQVNCYTHVLLSLALLPLLQRTAARRGGAPTRITFVGSATQKTQATLKAPGVPDDVPVLAYWDDPARYSRFRRYADSKMLVTAYVRRMAALAPGEVVVSNLCPGLVQTGLDKNLPGPLKFVMGWVRKTAARTVEEGARTLVYAAVVAGEETNGRFLQHNRVDEGAPFLNGPHAEKFVDRLWKETVEDVAKIDPALARYA</sequence>